<keyword evidence="4 6" id="KW-0866">Nonsense-mediated mRNA decay</keyword>
<feature type="compositionally biased region" description="Basic residues" evidence="7">
    <location>
        <begin position="458"/>
        <end position="473"/>
    </location>
</feature>
<dbReference type="PANTHER" id="PTHR15696">
    <property type="entry name" value="SMG-7 SUPPRESSOR WITH MORPHOLOGICAL EFFECT ON GENITALIA PROTEIN 7"/>
    <property type="match status" value="1"/>
</dbReference>
<feature type="region of interest" description="Disordered" evidence="7">
    <location>
        <begin position="599"/>
        <end position="639"/>
    </location>
</feature>
<organism evidence="9 10">
    <name type="scientific">Callithrix jacchus</name>
    <name type="common">White-tufted-ear marmoset</name>
    <name type="synonym">Simia Jacchus</name>
    <dbReference type="NCBI Taxonomy" id="9483"/>
    <lineage>
        <taxon>Eukaryota</taxon>
        <taxon>Metazoa</taxon>
        <taxon>Chordata</taxon>
        <taxon>Craniata</taxon>
        <taxon>Vertebrata</taxon>
        <taxon>Euteleostomi</taxon>
        <taxon>Mammalia</taxon>
        <taxon>Eutheria</taxon>
        <taxon>Euarchontoglires</taxon>
        <taxon>Primates</taxon>
        <taxon>Haplorrhini</taxon>
        <taxon>Platyrrhini</taxon>
        <taxon>Cebidae</taxon>
        <taxon>Callitrichinae</taxon>
        <taxon>Callithrix</taxon>
        <taxon>Callithrix</taxon>
    </lineage>
</organism>
<feature type="compositionally biased region" description="Basic and acidic residues" evidence="7">
    <location>
        <begin position="244"/>
        <end position="264"/>
    </location>
</feature>
<feature type="region of interest" description="Disordered" evidence="7">
    <location>
        <begin position="205"/>
        <end position="340"/>
    </location>
</feature>
<accession>A0A8I4A3K3</accession>
<dbReference type="InterPro" id="IPR011990">
    <property type="entry name" value="TPR-like_helical_dom_sf"/>
</dbReference>
<feature type="compositionally biased region" description="Basic and acidic residues" evidence="7">
    <location>
        <begin position="210"/>
        <end position="231"/>
    </location>
</feature>
<dbReference type="InterPro" id="IPR019458">
    <property type="entry name" value="Est1-like_N"/>
</dbReference>
<feature type="region of interest" description="Disordered" evidence="7">
    <location>
        <begin position="358"/>
        <end position="582"/>
    </location>
</feature>
<evidence type="ECO:0000256" key="1">
    <source>
        <dbReference type="ARBA" id="ARBA00004123"/>
    </source>
</evidence>
<dbReference type="Pfam" id="PF10373">
    <property type="entry name" value="EST1_DNA_bind"/>
    <property type="match status" value="1"/>
</dbReference>
<feature type="compositionally biased region" description="Basic and acidic residues" evidence="7">
    <location>
        <begin position="547"/>
        <end position="557"/>
    </location>
</feature>
<feature type="compositionally biased region" description="Basic and acidic residues" evidence="7">
    <location>
        <begin position="507"/>
        <end position="527"/>
    </location>
</feature>
<dbReference type="Pfam" id="PF10374">
    <property type="entry name" value="EST1"/>
    <property type="match status" value="1"/>
</dbReference>
<evidence type="ECO:0000256" key="6">
    <source>
        <dbReference type="RuleBase" id="RU369098"/>
    </source>
</evidence>
<dbReference type="GO" id="GO:0070034">
    <property type="term" value="F:telomerase RNA binding"/>
    <property type="evidence" value="ECO:0007669"/>
    <property type="project" value="TreeGrafter"/>
</dbReference>
<dbReference type="GeneTree" id="ENSGT00940000155300"/>
<feature type="compositionally biased region" description="Acidic residues" evidence="7">
    <location>
        <begin position="482"/>
        <end position="492"/>
    </location>
</feature>
<comment type="subcellular location">
    <subcellularLocation>
        <location evidence="2">Cytoplasm</location>
    </subcellularLocation>
    <subcellularLocation>
        <location evidence="1 6">Nucleus</location>
    </subcellularLocation>
</comment>
<dbReference type="FunFam" id="1.25.40.10:FF:000094">
    <property type="entry name" value="telomerase-binding protein EST1A isoform X1"/>
    <property type="match status" value="1"/>
</dbReference>
<evidence type="ECO:0000313" key="10">
    <source>
        <dbReference type="Proteomes" id="UP000008225"/>
    </source>
</evidence>
<reference evidence="9 10" key="1">
    <citation type="submission" date="2009-03" db="EMBL/GenBank/DDBJ databases">
        <authorList>
            <person name="Warren W."/>
            <person name="Ye L."/>
            <person name="Minx P."/>
            <person name="Worley K."/>
            <person name="Gibbs R."/>
            <person name="Wilson R.K."/>
        </authorList>
    </citation>
    <scope>NUCLEOTIDE SEQUENCE [LARGE SCALE GENOMIC DNA]</scope>
</reference>
<evidence type="ECO:0000313" key="9">
    <source>
        <dbReference type="Ensembl" id="ENSCJAP00000091231.1"/>
    </source>
</evidence>
<comment type="function">
    <text evidence="6">Plays a role in nonsense-mediated mRNA decay.</text>
</comment>
<evidence type="ECO:0000256" key="3">
    <source>
        <dbReference type="ARBA" id="ARBA00022490"/>
    </source>
</evidence>
<evidence type="ECO:0000256" key="7">
    <source>
        <dbReference type="SAM" id="MobiDB-lite"/>
    </source>
</evidence>
<dbReference type="InterPro" id="IPR002716">
    <property type="entry name" value="PIN_dom"/>
</dbReference>
<protein>
    <recommendedName>
        <fullName evidence="6">Nonsense-mediated mRNA decay factor</fullName>
    </recommendedName>
</protein>
<dbReference type="Gene3D" id="1.25.40.10">
    <property type="entry name" value="Tetratricopeptide repeat domain"/>
    <property type="match status" value="1"/>
</dbReference>
<name>A0A8I4A3K3_CALJA</name>
<dbReference type="GO" id="GO:0000184">
    <property type="term" value="P:nuclear-transcribed mRNA catabolic process, nonsense-mediated decay"/>
    <property type="evidence" value="ECO:0007669"/>
    <property type="project" value="UniProtKB-KW"/>
</dbReference>
<dbReference type="GO" id="GO:0042162">
    <property type="term" value="F:telomeric DNA binding"/>
    <property type="evidence" value="ECO:0007669"/>
    <property type="project" value="TreeGrafter"/>
</dbReference>
<feature type="domain" description="PIN" evidence="8">
    <location>
        <begin position="1354"/>
        <end position="1457"/>
    </location>
</feature>
<dbReference type="InterPro" id="IPR018834">
    <property type="entry name" value="DNA/RNA-bd_Est1-type"/>
</dbReference>
<dbReference type="Pfam" id="PF13638">
    <property type="entry name" value="PIN_4"/>
    <property type="match status" value="1"/>
</dbReference>
<feature type="region of interest" description="Disordered" evidence="7">
    <location>
        <begin position="83"/>
        <end position="157"/>
    </location>
</feature>
<feature type="compositionally biased region" description="Low complexity" evidence="7">
    <location>
        <begin position="437"/>
        <end position="451"/>
    </location>
</feature>
<keyword evidence="5 6" id="KW-0539">Nucleus</keyword>
<reference evidence="9" key="2">
    <citation type="submission" date="2025-08" db="UniProtKB">
        <authorList>
            <consortium name="Ensembl"/>
        </authorList>
    </citation>
    <scope>IDENTIFICATION</scope>
</reference>
<evidence type="ECO:0000256" key="4">
    <source>
        <dbReference type="ARBA" id="ARBA00023161"/>
    </source>
</evidence>
<feature type="region of interest" description="Disordered" evidence="7">
    <location>
        <begin position="1483"/>
        <end position="1537"/>
    </location>
</feature>
<dbReference type="GO" id="GO:0005697">
    <property type="term" value="C:telomerase holoenzyme complex"/>
    <property type="evidence" value="ECO:0007669"/>
    <property type="project" value="TreeGrafter"/>
</dbReference>
<dbReference type="GO" id="GO:0005737">
    <property type="term" value="C:cytoplasm"/>
    <property type="evidence" value="ECO:0007669"/>
    <property type="project" value="UniProtKB-SubCell"/>
</dbReference>
<dbReference type="SMART" id="SM00670">
    <property type="entry name" value="PINc"/>
    <property type="match status" value="1"/>
</dbReference>
<reference evidence="9" key="3">
    <citation type="submission" date="2025-09" db="UniProtKB">
        <authorList>
            <consortium name="Ensembl"/>
        </authorList>
    </citation>
    <scope>IDENTIFICATION</scope>
</reference>
<evidence type="ECO:0000256" key="2">
    <source>
        <dbReference type="ARBA" id="ARBA00004496"/>
    </source>
</evidence>
<dbReference type="Gene3D" id="3.40.50.1010">
    <property type="entry name" value="5'-nuclease"/>
    <property type="match status" value="1"/>
</dbReference>
<feature type="compositionally biased region" description="Basic and acidic residues" evidence="7">
    <location>
        <begin position="567"/>
        <end position="582"/>
    </location>
</feature>
<sequence>MGIVITTLSTSSRSQVMARGASPGPLAGDPGLRRSEETRLWGVSVNPGPRLAPVSSVAKTTAMAATAANACLAWHDDASSHLSSRAPSFQLQPPRASPATPLRTRSARLPRPGSRSGPAPLELASDAFPPSAATVVPKGRAEGGGDRLGGGRPRSSPDCGGFLAARGGGGVAATVAAAAKMAEGLERVRISASELRGILATLAPQAGSRENMKELKEPRQRKDNRRPDLEIYKPGLSRLRNKPKTKEASGSEEFKDEIVNDRDSSAVGNGTQPIKDVYKEPTNQPQNGIDPENNRGQESFPRTAGQEDRSLKIIKRTKKPDLQIYQPGRRLQTVSKESASRVEEEEILNQVEELRVEEAECRGNVVKEEGLNKPDRAETEKSPGGDRVRAAKGEKGKRIEKGEGMKKTSDDPAQGKPGSAKRYSRSDKRRNRYRTCSTSSAGSNNSAEGAGLTDNGCRRRRQDKTKERPRLKKQVSLSSTDSLDEDKIDEPDGLGPRRSSERKKHLERNWSGRGEGEQKSNGKENRGTLHVTFDAETMNKESPVARLARDDMDRGNPDKGLSSGSKGSEKQESKNLKQELRGRGRGILILPAHTTLSVNSAGSPEATPLGPRLLFGSGSKGPRSWGRGGTTRRLWDPNNPDQKPALKTQMPQLHFLDTDDEVSPTSWGDSRQAQASYYKFQNSDNPYYYPRTPGPASQYPYVGYNPLQYPLGPTNGVYPGPYYPGYPTPSGQYVCSPLPAGTMSPEEVEQHVRNMQQQELHRLLRVADSQELQLSNLLSRDRISPEGLEKMAQLRAELLQLYERCILLDIEFSDTQNVDQILWKNAFYQVIEKFRQLVKDPNIENPEQIRNRLLELLDEGSDFFDSLLQKLQVTYKFKLEDYMDGLAIRSKPLRKTVKYALISAQRCMICQGDIARYREQANDTANYGKARSWYLKAQHIAPKNGRPYNQLALLAVYTRRKLDAVYYYMRSLAASNPILTAKESLMSLFEETKRKLNKRFILSFLHAHGKLFTRIGMETFPAVAEKVLREFQVLLQHSPSPIGSTRMLQLMTINMFAVHNSQLKDCFSEECRSVIQEQAAALGLAMFSLLVRRCTHLLKESAKAQLSSPEDHDDQDDIKVSSFVPDLKELLPSVKVWSDWMLGYPDTWNPPPTSLDLPSHVAVDVWSTLADFCNILTAVNQSEVPLYKDPDDDLTLLILEEDRLLSGFVPLLAAPQDPCYVEKTSDKVIAADCKRVTVLKYFLEALCGQEEPLLAFKGGKYVSVAPVPDTMGKEMGSQEGKQLEDEEENVVIEDFEEDSEAEGSGGEDDIRELRAKKLALARKIAEQQRRQEKIQAVLEDHSQMRQMELEIRPLFLVPDTNGFIDHLASLAQLLESRKYILVVPLIVINELDGLAKGQETDHRAGGYARVVQEKARKSIEFLEQRFESRDSCLRALTSRGNELESIAFRSEDITGQLVSPLFGKGKPTASFHSKVSRKEGLKEVHQPRQLRASQHGAQAQGLPYPQITPHSQTRPGRARTGTVGWGERRLLGGGPSQGPRDRASLLLLLMAPPSAQWCFSHLSSSRVTTMISSSPAASTTAKTRLRTSCPPEKVQLCPALGSSIPSDLPWPTHPHPLRRVPLLTLAWEV</sequence>
<feature type="compositionally biased region" description="Basic and acidic residues" evidence="7">
    <location>
        <begin position="358"/>
        <end position="410"/>
    </location>
</feature>
<dbReference type="SUPFAM" id="SSF48452">
    <property type="entry name" value="TPR-like"/>
    <property type="match status" value="1"/>
</dbReference>
<dbReference type="InterPro" id="IPR045153">
    <property type="entry name" value="Est1/Ebs1-like"/>
</dbReference>
<dbReference type="Ensembl" id="ENSCJAT00000123585.1">
    <property type="protein sequence ID" value="ENSCJAP00000091231.1"/>
    <property type="gene ID" value="ENSCJAG00000001820.4"/>
</dbReference>
<dbReference type="PANTHER" id="PTHR15696:SF0">
    <property type="entry name" value="TELOMERASE-BINDING PROTEIN EST1A"/>
    <property type="match status" value="1"/>
</dbReference>
<keyword evidence="3" id="KW-0963">Cytoplasm</keyword>
<proteinExistence type="predicted"/>
<keyword evidence="10" id="KW-1185">Reference proteome</keyword>
<dbReference type="Proteomes" id="UP000008225">
    <property type="component" value="Chromosome 5"/>
</dbReference>
<evidence type="ECO:0000259" key="8">
    <source>
        <dbReference type="SMART" id="SM00670"/>
    </source>
</evidence>
<gene>
    <name evidence="9" type="primary">SMG6</name>
</gene>
<evidence type="ECO:0000256" key="5">
    <source>
        <dbReference type="ARBA" id="ARBA00023242"/>
    </source>
</evidence>
<feature type="region of interest" description="Disordered" evidence="7">
    <location>
        <begin position="14"/>
        <end position="35"/>
    </location>
</feature>